<organism evidence="1">
    <name type="scientific">Oscillatoriales cyanobacterium SpSt-402</name>
    <dbReference type="NCBI Taxonomy" id="2282168"/>
    <lineage>
        <taxon>Bacteria</taxon>
        <taxon>Bacillati</taxon>
        <taxon>Cyanobacteriota</taxon>
        <taxon>Cyanophyceae</taxon>
        <taxon>Oscillatoriophycideae</taxon>
        <taxon>Oscillatoriales</taxon>
    </lineage>
</organism>
<dbReference type="AlphaFoldDB" id="A0A832H2J9"/>
<evidence type="ECO:0000313" key="1">
    <source>
        <dbReference type="EMBL" id="HGW93907.1"/>
    </source>
</evidence>
<sequence>MSTLTLPNMNGSSTYKPADQWLQSSVQTFFSHVNWDDTPPNVQQSTATALDATDEPLSLEMSVTRFFATFNWDGSEIAAPVPVEQLHPTSKGEFTLDDFSDLF</sequence>
<reference evidence="1" key="1">
    <citation type="journal article" date="2020" name="mSystems">
        <title>Genome- and Community-Level Interaction Insights into Carbon Utilization and Element Cycling Functions of Hydrothermarchaeota in Hydrothermal Sediment.</title>
        <authorList>
            <person name="Zhou Z."/>
            <person name="Liu Y."/>
            <person name="Xu W."/>
            <person name="Pan J."/>
            <person name="Luo Z.H."/>
            <person name="Li M."/>
        </authorList>
    </citation>
    <scope>NUCLEOTIDE SEQUENCE [LARGE SCALE GENOMIC DNA]</scope>
    <source>
        <strain evidence="1">SpSt-402</strain>
    </source>
</reference>
<comment type="caution">
    <text evidence="1">The sequence shown here is derived from an EMBL/GenBank/DDBJ whole genome shotgun (WGS) entry which is preliminary data.</text>
</comment>
<name>A0A832H2J9_9CYAN</name>
<proteinExistence type="predicted"/>
<dbReference type="EMBL" id="DSRD01000416">
    <property type="protein sequence ID" value="HGW93907.1"/>
    <property type="molecule type" value="Genomic_DNA"/>
</dbReference>
<gene>
    <name evidence="1" type="ORF">ENR47_06450</name>
</gene>
<accession>A0A832H2J9</accession>
<protein>
    <submittedName>
        <fullName evidence="1">Uncharacterized protein</fullName>
    </submittedName>
</protein>